<dbReference type="Gene3D" id="3.30.70.250">
    <property type="entry name" value="Malonyl-CoA ACP transacylase, ACP-binding"/>
    <property type="match status" value="1"/>
</dbReference>
<dbReference type="InterPro" id="IPR016036">
    <property type="entry name" value="Malonyl_transacylase_ACP-bd"/>
</dbReference>
<evidence type="ECO:0000313" key="7">
    <source>
        <dbReference type="EMBL" id="RRK34693.1"/>
    </source>
</evidence>
<dbReference type="GO" id="GO:0004314">
    <property type="term" value="F:[acyl-carrier-protein] S-malonyltransferase activity"/>
    <property type="evidence" value="ECO:0007669"/>
    <property type="project" value="UniProtKB-EC"/>
</dbReference>
<dbReference type="PIRSF" id="PIRSF000446">
    <property type="entry name" value="Mct"/>
    <property type="match status" value="1"/>
</dbReference>
<evidence type="ECO:0000256" key="2">
    <source>
        <dbReference type="ARBA" id="ARBA00023315"/>
    </source>
</evidence>
<evidence type="ECO:0000259" key="6">
    <source>
        <dbReference type="SMART" id="SM00827"/>
    </source>
</evidence>
<keyword evidence="2 4" id="KW-0012">Acyltransferase</keyword>
<feature type="domain" description="Malonyl-CoA:ACP transacylase (MAT)" evidence="6">
    <location>
        <begin position="6"/>
        <end position="288"/>
    </location>
</feature>
<dbReference type="EC" id="2.3.1.39" evidence="4"/>
<dbReference type="InterPro" id="IPR014043">
    <property type="entry name" value="Acyl_transferase_dom"/>
</dbReference>
<dbReference type="EMBL" id="RHJS01000002">
    <property type="protein sequence ID" value="RRK34693.1"/>
    <property type="molecule type" value="Genomic_DNA"/>
</dbReference>
<keyword evidence="8" id="KW-1185">Reference proteome</keyword>
<gene>
    <name evidence="7" type="primary">fabD</name>
    <name evidence="7" type="ORF">EBB54_27650</name>
</gene>
<proteinExistence type="inferred from homology"/>
<dbReference type="Gene3D" id="3.40.366.10">
    <property type="entry name" value="Malonyl-Coenzyme A Acyl Carrier Protein, domain 2"/>
    <property type="match status" value="1"/>
</dbReference>
<evidence type="ECO:0000313" key="8">
    <source>
        <dbReference type="Proteomes" id="UP000274920"/>
    </source>
</evidence>
<evidence type="ECO:0000256" key="3">
    <source>
        <dbReference type="ARBA" id="ARBA00048462"/>
    </source>
</evidence>
<name>A0A3R8JTS9_9FIRM</name>
<feature type="active site" evidence="5">
    <location>
        <position position="195"/>
    </location>
</feature>
<dbReference type="InterPro" id="IPR004410">
    <property type="entry name" value="Malonyl_CoA-ACP_transAc_FabD"/>
</dbReference>
<dbReference type="SUPFAM" id="SSF52151">
    <property type="entry name" value="FabD/lysophospholipase-like"/>
    <property type="match status" value="1"/>
</dbReference>
<keyword evidence="1 4" id="KW-0808">Transferase</keyword>
<dbReference type="GO" id="GO:0005829">
    <property type="term" value="C:cytosol"/>
    <property type="evidence" value="ECO:0007669"/>
    <property type="project" value="TreeGrafter"/>
</dbReference>
<dbReference type="SUPFAM" id="SSF55048">
    <property type="entry name" value="Probable ACP-binding domain of malonyl-CoA ACP transacylase"/>
    <property type="match status" value="1"/>
</dbReference>
<dbReference type="NCBIfam" id="TIGR00128">
    <property type="entry name" value="fabD"/>
    <property type="match status" value="1"/>
</dbReference>
<dbReference type="PANTHER" id="PTHR42681">
    <property type="entry name" value="MALONYL-COA-ACYL CARRIER PROTEIN TRANSACYLASE, MITOCHONDRIAL"/>
    <property type="match status" value="1"/>
</dbReference>
<protein>
    <recommendedName>
        <fullName evidence="4">Malonyl CoA-acyl carrier protein transacylase</fullName>
        <ecNumber evidence="4">2.3.1.39</ecNumber>
    </recommendedName>
</protein>
<evidence type="ECO:0000256" key="4">
    <source>
        <dbReference type="PIRNR" id="PIRNR000446"/>
    </source>
</evidence>
<dbReference type="GO" id="GO:0006633">
    <property type="term" value="P:fatty acid biosynthetic process"/>
    <property type="evidence" value="ECO:0007669"/>
    <property type="project" value="TreeGrafter"/>
</dbReference>
<evidence type="ECO:0000256" key="1">
    <source>
        <dbReference type="ARBA" id="ARBA00022679"/>
    </source>
</evidence>
<comment type="catalytic activity">
    <reaction evidence="3 4">
        <text>holo-[ACP] + malonyl-CoA = malonyl-[ACP] + CoA</text>
        <dbReference type="Rhea" id="RHEA:41792"/>
        <dbReference type="Rhea" id="RHEA-COMP:9623"/>
        <dbReference type="Rhea" id="RHEA-COMP:9685"/>
        <dbReference type="ChEBI" id="CHEBI:57287"/>
        <dbReference type="ChEBI" id="CHEBI:57384"/>
        <dbReference type="ChEBI" id="CHEBI:64479"/>
        <dbReference type="ChEBI" id="CHEBI:78449"/>
        <dbReference type="EC" id="2.3.1.39"/>
    </reaction>
</comment>
<dbReference type="Proteomes" id="UP000274920">
    <property type="component" value="Unassembled WGS sequence"/>
</dbReference>
<sequence>MTNAFLFPGQGSQETGMGKEIYDSIGKARIRLEEACDFLNYDLKKLMFEESDGKLNLTQYAQPAIYVCSAMYLEKAIQSGLSYNYVAGHSLGEYGALYAAGVFSFLDGLALVQKRAEVMSKQNGKGSMAAVMGISEKELLDMISKTHGAVVAANLNSPMQTVISGTDEGINMIERELSKNPSIIFRRLSVSAAFHSPQMEEAYDVMRTEIEKMSFNEPICDVVSNVTGKATNDLKIMKENLIQQMTGQVRWNDSVKEMKRLGVEVFYEIGHGRVLKKLNRMIVASPKCFSV</sequence>
<dbReference type="InterPro" id="IPR024925">
    <property type="entry name" value="Malonyl_CoA-ACP_transAc"/>
</dbReference>
<dbReference type="SMART" id="SM00827">
    <property type="entry name" value="PKS_AT"/>
    <property type="match status" value="1"/>
</dbReference>
<dbReference type="InterPro" id="IPR016035">
    <property type="entry name" value="Acyl_Trfase/lysoPLipase"/>
</dbReference>
<reference evidence="7" key="1">
    <citation type="submission" date="2018-10" db="EMBL/GenBank/DDBJ databases">
        <title>Schaedlerella arabinophila gen. nov. sp. nov., isolated from the mouse intestinal tract and comparative analysis with the genome of the closely related altered Schaedler flora strain ASF502.</title>
        <authorList>
            <person name="Miyake S."/>
            <person name="Soh M."/>
            <person name="Seedorf H."/>
        </authorList>
    </citation>
    <scope>NUCLEOTIDE SEQUENCE [LARGE SCALE GENOMIC DNA]</scope>
    <source>
        <strain evidence="7">DSM 106076</strain>
    </source>
</reference>
<feature type="active site" evidence="5">
    <location>
        <position position="90"/>
    </location>
</feature>
<organism evidence="7 8">
    <name type="scientific">Schaedlerella arabinosiphila</name>
    <dbReference type="NCBI Taxonomy" id="2044587"/>
    <lineage>
        <taxon>Bacteria</taxon>
        <taxon>Bacillati</taxon>
        <taxon>Bacillota</taxon>
        <taxon>Clostridia</taxon>
        <taxon>Lachnospirales</taxon>
        <taxon>Lachnospiraceae</taxon>
        <taxon>Schaedlerella</taxon>
    </lineage>
</organism>
<dbReference type="AlphaFoldDB" id="A0A3R8JTS9"/>
<comment type="similarity">
    <text evidence="4">Belongs to the fabD family.</text>
</comment>
<dbReference type="InterPro" id="IPR001227">
    <property type="entry name" value="Ac_transferase_dom_sf"/>
</dbReference>
<comment type="caution">
    <text evidence="7">The sequence shown here is derived from an EMBL/GenBank/DDBJ whole genome shotgun (WGS) entry which is preliminary data.</text>
</comment>
<dbReference type="Pfam" id="PF00698">
    <property type="entry name" value="Acyl_transf_1"/>
    <property type="match status" value="1"/>
</dbReference>
<dbReference type="InterPro" id="IPR050858">
    <property type="entry name" value="Mal-CoA-ACP_Trans/PKS_FabD"/>
</dbReference>
<dbReference type="PANTHER" id="PTHR42681:SF1">
    <property type="entry name" value="MALONYL-COA-ACYL CARRIER PROTEIN TRANSACYLASE, MITOCHONDRIAL"/>
    <property type="match status" value="1"/>
</dbReference>
<accession>A0A3R8JTS9</accession>
<evidence type="ECO:0000256" key="5">
    <source>
        <dbReference type="PIRSR" id="PIRSR000446-1"/>
    </source>
</evidence>